<dbReference type="SMART" id="SM00849">
    <property type="entry name" value="Lactamase_B"/>
    <property type="match status" value="1"/>
</dbReference>
<dbReference type="InterPro" id="IPR050698">
    <property type="entry name" value="MBL"/>
</dbReference>
<comment type="caution">
    <text evidence="4">The sequence shown here is derived from an EMBL/GenBank/DDBJ whole genome shotgun (WGS) entry which is preliminary data.</text>
</comment>
<dbReference type="PATRIC" id="fig|1618578.3.peg.485"/>
<dbReference type="Proteomes" id="UP000034090">
    <property type="component" value="Unassembled WGS sequence"/>
</dbReference>
<dbReference type="Pfam" id="PF10996">
    <property type="entry name" value="Beta-Casp"/>
    <property type="match status" value="1"/>
</dbReference>
<gene>
    <name evidence="4" type="ORF">UV74_C0013G0138</name>
</gene>
<dbReference type="Pfam" id="PF00753">
    <property type="entry name" value="Lactamase_B"/>
    <property type="match status" value="1"/>
</dbReference>
<dbReference type="GO" id="GO:0004521">
    <property type="term" value="F:RNA endonuclease activity"/>
    <property type="evidence" value="ECO:0007669"/>
    <property type="project" value="TreeGrafter"/>
</dbReference>
<dbReference type="Gene3D" id="3.60.15.10">
    <property type="entry name" value="Ribonuclease Z/Hydroxyacylglutathione hydrolase-like"/>
    <property type="match status" value="1"/>
</dbReference>
<reference evidence="4 5" key="1">
    <citation type="journal article" date="2015" name="Nature">
        <title>rRNA introns, odd ribosomes, and small enigmatic genomes across a large radiation of phyla.</title>
        <authorList>
            <person name="Brown C.T."/>
            <person name="Hug L.A."/>
            <person name="Thomas B.C."/>
            <person name="Sharon I."/>
            <person name="Castelle C.J."/>
            <person name="Singh A."/>
            <person name="Wilkins M.J."/>
            <person name="Williams K.H."/>
            <person name="Banfield J.F."/>
        </authorList>
    </citation>
    <scope>NUCLEOTIDE SEQUENCE [LARGE SCALE GENOMIC DNA]</scope>
</reference>
<dbReference type="InterPro" id="IPR036866">
    <property type="entry name" value="RibonucZ/Hydroxyglut_hydro"/>
</dbReference>
<keyword evidence="1" id="KW-0378">Hydrolase</keyword>
<protein>
    <submittedName>
        <fullName evidence="4">Beta-lactamase domain protein</fullName>
    </submittedName>
</protein>
<evidence type="ECO:0000259" key="2">
    <source>
        <dbReference type="SMART" id="SM00849"/>
    </source>
</evidence>
<evidence type="ECO:0000313" key="4">
    <source>
        <dbReference type="EMBL" id="KKS97016.1"/>
    </source>
</evidence>
<dbReference type="EMBL" id="LCFQ01000013">
    <property type="protein sequence ID" value="KKS97016.1"/>
    <property type="molecule type" value="Genomic_DNA"/>
</dbReference>
<dbReference type="SMART" id="SM01027">
    <property type="entry name" value="Beta-Casp"/>
    <property type="match status" value="1"/>
</dbReference>
<feature type="domain" description="Metallo-beta-lactamase" evidence="2">
    <location>
        <begin position="14"/>
        <end position="225"/>
    </location>
</feature>
<proteinExistence type="predicted"/>
<dbReference type="GO" id="GO:0016787">
    <property type="term" value="F:hydrolase activity"/>
    <property type="evidence" value="ECO:0007669"/>
    <property type="project" value="UniProtKB-KW"/>
</dbReference>
<dbReference type="Gene3D" id="3.40.50.10890">
    <property type="match status" value="1"/>
</dbReference>
<feature type="domain" description="Beta-Casp" evidence="3">
    <location>
        <begin position="235"/>
        <end position="360"/>
    </location>
</feature>
<name>A0A0G1FPR1_9BACT</name>
<organism evidence="4 5">
    <name type="scientific">Candidatus Woesebacteria bacterium GW2011_GWB1_43_14</name>
    <dbReference type="NCBI Taxonomy" id="1618578"/>
    <lineage>
        <taxon>Bacteria</taxon>
        <taxon>Candidatus Woeseibacteriota</taxon>
    </lineage>
</organism>
<dbReference type="AlphaFoldDB" id="A0A0G1FPR1"/>
<dbReference type="SUPFAM" id="SSF56281">
    <property type="entry name" value="Metallo-hydrolase/oxidoreductase"/>
    <property type="match status" value="1"/>
</dbReference>
<evidence type="ECO:0000259" key="3">
    <source>
        <dbReference type="SMART" id="SM01027"/>
    </source>
</evidence>
<dbReference type="Pfam" id="PF07521">
    <property type="entry name" value="RMMBL"/>
    <property type="match status" value="1"/>
</dbReference>
<dbReference type="PANTHER" id="PTHR11203">
    <property type="entry name" value="CLEAVAGE AND POLYADENYLATION SPECIFICITY FACTOR FAMILY MEMBER"/>
    <property type="match status" value="1"/>
</dbReference>
<dbReference type="InterPro" id="IPR001279">
    <property type="entry name" value="Metallo-B-lactamas"/>
</dbReference>
<dbReference type="InterPro" id="IPR011108">
    <property type="entry name" value="RMMBL"/>
</dbReference>
<accession>A0A0G1FPR1</accession>
<sequence length="446" mass="49875">MAKVIVHGAGGMVTGSSYEIVSNKGTHLLIDFGMFQGPEEISELNFENLKFDPKKLEGVFLTHAHLDHCGRLPLLVKNGYNKNIYMTRATADLVDIALHDTANINEHDDRPDLFDTADVNRTLSLFKPIEYHVPLAISDFVLSYYDAGHILGSASIEVKVDGEIIAFSGDLGNSPEDLIKPTEKINEANYVFLESTYGGRIHPDESSEEILRKEINTIEITGGALLIPAFSIERTQILLHLIDHFKKDGKIKPETKVFLDSPMASKVTKIFKKYPDLYNRKLLEHASKDDPFSFPGLATTDSVLESKNIIKSRGAKVIIAGSGMMTGGRILHHAIHFLPQDTTRLLIVGFQAKGTMGRRINEGERDIKIYGKRVKIRAQITEISGLSAHADQPQLLDWLRAMKKIKQIILIHGEDEERMVLAEKIKTDLGYQNILLPKLFEEINLS</sequence>
<dbReference type="InterPro" id="IPR022712">
    <property type="entry name" value="Beta_Casp"/>
</dbReference>
<evidence type="ECO:0000256" key="1">
    <source>
        <dbReference type="ARBA" id="ARBA00022801"/>
    </source>
</evidence>
<dbReference type="CDD" id="cd16295">
    <property type="entry name" value="TTHA0252-CPSF-like_MBL-fold"/>
    <property type="match status" value="1"/>
</dbReference>
<dbReference type="STRING" id="1618578.UV74_C0013G0138"/>
<dbReference type="PANTHER" id="PTHR11203:SF37">
    <property type="entry name" value="INTEGRATOR COMPLEX SUBUNIT 11"/>
    <property type="match status" value="1"/>
</dbReference>
<evidence type="ECO:0000313" key="5">
    <source>
        <dbReference type="Proteomes" id="UP000034090"/>
    </source>
</evidence>